<feature type="transmembrane region" description="Helical" evidence="7">
    <location>
        <begin position="20"/>
        <end position="40"/>
    </location>
</feature>
<feature type="transmembrane region" description="Helical" evidence="7">
    <location>
        <begin position="753"/>
        <end position="775"/>
    </location>
</feature>
<dbReference type="InterPro" id="IPR003838">
    <property type="entry name" value="ABC3_permease_C"/>
</dbReference>
<dbReference type="Proteomes" id="UP000050969">
    <property type="component" value="Unassembled WGS sequence"/>
</dbReference>
<dbReference type="PATRIC" id="fig|1293598.4.peg.2428"/>
<evidence type="ECO:0000256" key="7">
    <source>
        <dbReference type="SAM" id="Phobius"/>
    </source>
</evidence>
<name>A0A0R2MPG8_9LACO</name>
<evidence type="ECO:0000259" key="9">
    <source>
        <dbReference type="Pfam" id="PF12704"/>
    </source>
</evidence>
<feature type="domain" description="MacB-like periplasmic core" evidence="9">
    <location>
        <begin position="482"/>
        <end position="645"/>
    </location>
</feature>
<evidence type="ECO:0000256" key="5">
    <source>
        <dbReference type="ARBA" id="ARBA00023136"/>
    </source>
</evidence>
<dbReference type="PANTHER" id="PTHR30287">
    <property type="entry name" value="MEMBRANE COMPONENT OF PREDICTED ABC SUPERFAMILY METABOLITE UPTAKE TRANSPORTER"/>
    <property type="match status" value="1"/>
</dbReference>
<comment type="caution">
    <text evidence="10">The sequence shown here is derived from an EMBL/GenBank/DDBJ whole genome shotgun (WGS) entry which is preliminary data.</text>
</comment>
<feature type="transmembrane region" description="Helical" evidence="7">
    <location>
        <begin position="311"/>
        <end position="332"/>
    </location>
</feature>
<accession>A0A0R2MPG8</accession>
<evidence type="ECO:0000313" key="10">
    <source>
        <dbReference type="EMBL" id="KRO15556.1"/>
    </source>
</evidence>
<dbReference type="STRING" id="1293598.IV56_GL002325"/>
<protein>
    <submittedName>
        <fullName evidence="10">ABC superfamily ATP binding cassette transporter, membrane protein</fullName>
    </submittedName>
</protein>
<evidence type="ECO:0000256" key="2">
    <source>
        <dbReference type="ARBA" id="ARBA00022475"/>
    </source>
</evidence>
<evidence type="ECO:0000256" key="3">
    <source>
        <dbReference type="ARBA" id="ARBA00022692"/>
    </source>
</evidence>
<keyword evidence="5 7" id="KW-0472">Membrane</keyword>
<feature type="transmembrane region" description="Helical" evidence="7">
    <location>
        <begin position="404"/>
        <end position="429"/>
    </location>
</feature>
<feature type="domain" description="ABC3 transporter permease C-terminal" evidence="8">
    <location>
        <begin position="314"/>
        <end position="434"/>
    </location>
</feature>
<organism evidence="10 11">
    <name type="scientific">Lacticaseibacillus saniviri JCM 17471 = DSM 24301</name>
    <dbReference type="NCBI Taxonomy" id="1293598"/>
    <lineage>
        <taxon>Bacteria</taxon>
        <taxon>Bacillati</taxon>
        <taxon>Bacillota</taxon>
        <taxon>Bacilli</taxon>
        <taxon>Lactobacillales</taxon>
        <taxon>Lactobacillaceae</taxon>
        <taxon>Lacticaseibacillus</taxon>
    </lineage>
</organism>
<feature type="coiled-coil region" evidence="6">
    <location>
        <begin position="239"/>
        <end position="291"/>
    </location>
</feature>
<keyword evidence="4 7" id="KW-1133">Transmembrane helix</keyword>
<evidence type="ECO:0000256" key="6">
    <source>
        <dbReference type="SAM" id="Coils"/>
    </source>
</evidence>
<proteinExistence type="predicted"/>
<dbReference type="AlphaFoldDB" id="A0A0R2MPG8"/>
<dbReference type="Pfam" id="PF02687">
    <property type="entry name" value="FtsX"/>
    <property type="match status" value="2"/>
</dbReference>
<keyword evidence="6" id="KW-0175">Coiled coil</keyword>
<feature type="transmembrane region" description="Helical" evidence="7">
    <location>
        <begin position="795"/>
        <end position="813"/>
    </location>
</feature>
<dbReference type="InterPro" id="IPR025857">
    <property type="entry name" value="MacB_PCD"/>
</dbReference>
<dbReference type="EMBL" id="JQCE01000064">
    <property type="protein sequence ID" value="KRO15556.1"/>
    <property type="molecule type" value="Genomic_DNA"/>
</dbReference>
<reference evidence="10 11" key="1">
    <citation type="journal article" date="2015" name="Genome Announc.">
        <title>Expanding the biotechnology potential of lactobacilli through comparative genomics of 213 strains and associated genera.</title>
        <authorList>
            <person name="Sun Z."/>
            <person name="Harris H.M."/>
            <person name="McCann A."/>
            <person name="Guo C."/>
            <person name="Argimon S."/>
            <person name="Zhang W."/>
            <person name="Yang X."/>
            <person name="Jeffery I.B."/>
            <person name="Cooney J.C."/>
            <person name="Kagawa T.F."/>
            <person name="Liu W."/>
            <person name="Song Y."/>
            <person name="Salvetti E."/>
            <person name="Wrobel A."/>
            <person name="Rasinkangas P."/>
            <person name="Parkhill J."/>
            <person name="Rea M.C."/>
            <person name="O'Sullivan O."/>
            <person name="Ritari J."/>
            <person name="Douillard F.P."/>
            <person name="Paul Ross R."/>
            <person name="Yang R."/>
            <person name="Briner A.E."/>
            <person name="Felis G.E."/>
            <person name="de Vos W.M."/>
            <person name="Barrangou R."/>
            <person name="Klaenhammer T.R."/>
            <person name="Caufield P.W."/>
            <person name="Cui Y."/>
            <person name="Zhang H."/>
            <person name="O'Toole P.W."/>
        </authorList>
    </citation>
    <scope>NUCLEOTIDE SEQUENCE [LARGE SCALE GENOMIC DNA]</scope>
    <source>
        <strain evidence="10 11">DSM 24301</strain>
    </source>
</reference>
<sequence>MVMTMSILTRKLWRDIYQRLGRFVAIVLIIFLGVLLFVGVRGIGPALKDSAITASNQQRLSDLQVISSAGFTKADQRQLEAAGDVAVSRVKYRQVQTKSGQVVNLYAQPTQQNCPMLVSGRLAKSDKEIVLDQRARTKFKYRLGQTVQLAKTSGFKAQQLKIVGFAHSPQYIDSTMRGAATMGDGTVAFFAYAKSAVLQLPVATMLAIRGTHIDHQALFDQRYTDQVDRLKQKLTPILNRQLAAKQKKQQQQVSQLTQALAQLPASQVAPRAQLTANLAQLKAQSFQLQVQTHDDLPGFSAYGDTADRISAIANVFPVFFFLIAALITFTTITRMVEEARGQLGILKALGYTNGAIARNYWLYALLTAVLGTTLGVVVGSEFLPRFVLNLYTMMYIFSKPVINYQWGTIALAVIFALISTLGAAIIVIWQQLRVGPAALMLPKAPRSAKRILMERWSWLWRQLSFNQKVSYRNLVRFKSRLIMTVIGIAGGLGLLLTGFGIRDSITATGTRQINDILTYQASVRTTNQADTAAVARDLRRDRDVTQVLPMSSSLVTVRANKKQVNNVNLNQVQNSTQLGRFVHMTTTRGDTLHLPQTGVIMSQKMAGLLHVKQGDTVQCKVGSQTKRIKVAGVMANYVGDVMYMRGTSAINTYLVKQPKLSSAAQQRFSKRAMKIPGVLNVSLKTEQLSSISAMTKQLNPVILIFILLSGTLSLVVLYNLTNINISERLRELSTIKVLGFFDREVTAYIIRENIVLTVVGIILGYGVGNALTAYILQQAETPQVVFPLAMTWSGYAWSTGLMLGFTAIVMWMTHRKLQHIDMLDALKANE</sequence>
<comment type="subcellular location">
    <subcellularLocation>
        <location evidence="1">Cell membrane</location>
        <topology evidence="1">Multi-pass membrane protein</topology>
    </subcellularLocation>
</comment>
<dbReference type="Pfam" id="PF12704">
    <property type="entry name" value="MacB_PCD"/>
    <property type="match status" value="1"/>
</dbReference>
<feature type="transmembrane region" description="Helical" evidence="7">
    <location>
        <begin position="360"/>
        <end position="384"/>
    </location>
</feature>
<feature type="transmembrane region" description="Helical" evidence="7">
    <location>
        <begin position="481"/>
        <end position="501"/>
    </location>
</feature>
<feature type="domain" description="ABC3 transporter permease C-terminal" evidence="8">
    <location>
        <begin position="704"/>
        <end position="817"/>
    </location>
</feature>
<evidence type="ECO:0000256" key="1">
    <source>
        <dbReference type="ARBA" id="ARBA00004651"/>
    </source>
</evidence>
<dbReference type="InterPro" id="IPR038766">
    <property type="entry name" value="Membrane_comp_ABC_pdt"/>
</dbReference>
<keyword evidence="3 7" id="KW-0812">Transmembrane</keyword>
<keyword evidence="2" id="KW-1003">Cell membrane</keyword>
<gene>
    <name evidence="10" type="ORF">IV56_GL002325</name>
</gene>
<evidence type="ECO:0000256" key="4">
    <source>
        <dbReference type="ARBA" id="ARBA00022989"/>
    </source>
</evidence>
<evidence type="ECO:0000259" key="8">
    <source>
        <dbReference type="Pfam" id="PF02687"/>
    </source>
</evidence>
<keyword evidence="11" id="KW-1185">Reference proteome</keyword>
<dbReference type="PANTHER" id="PTHR30287:SF1">
    <property type="entry name" value="INNER MEMBRANE PROTEIN"/>
    <property type="match status" value="1"/>
</dbReference>
<dbReference type="GO" id="GO:0005886">
    <property type="term" value="C:plasma membrane"/>
    <property type="evidence" value="ECO:0007669"/>
    <property type="project" value="UniProtKB-SubCell"/>
</dbReference>
<feature type="transmembrane region" description="Helical" evidence="7">
    <location>
        <begin position="701"/>
        <end position="720"/>
    </location>
</feature>
<evidence type="ECO:0000313" key="11">
    <source>
        <dbReference type="Proteomes" id="UP000050969"/>
    </source>
</evidence>